<evidence type="ECO:0000256" key="3">
    <source>
        <dbReference type="ARBA" id="ARBA00022729"/>
    </source>
</evidence>
<dbReference type="Pfam" id="PF00530">
    <property type="entry name" value="SRCR"/>
    <property type="match status" value="9"/>
</dbReference>
<evidence type="ECO:0000256" key="9">
    <source>
        <dbReference type="PROSITE-ProRule" id="PRU00196"/>
    </source>
</evidence>
<feature type="disulfide bond" evidence="9">
    <location>
        <begin position="376"/>
        <end position="437"/>
    </location>
</feature>
<evidence type="ECO:0000313" key="14">
    <source>
        <dbReference type="Proteomes" id="UP001108240"/>
    </source>
</evidence>
<dbReference type="PANTHER" id="PTHR19331">
    <property type="entry name" value="SCAVENGER RECEPTOR DOMAIN-CONTAINING"/>
    <property type="match status" value="1"/>
</dbReference>
<feature type="domain" description="SRCR" evidence="12">
    <location>
        <begin position="233"/>
        <end position="333"/>
    </location>
</feature>
<dbReference type="PROSITE" id="PS50287">
    <property type="entry name" value="SRCR_2"/>
    <property type="match status" value="9"/>
</dbReference>
<feature type="disulfide bond" evidence="9">
    <location>
        <begin position="198"/>
        <end position="208"/>
    </location>
</feature>
<evidence type="ECO:0000313" key="13">
    <source>
        <dbReference type="Ensembl" id="ENSCCRP00000037964.2"/>
    </source>
</evidence>
<dbReference type="InterPro" id="IPR036772">
    <property type="entry name" value="SRCR-like_dom_sf"/>
</dbReference>
<feature type="disulfide bond" evidence="9">
    <location>
        <begin position="271"/>
        <end position="332"/>
    </location>
</feature>
<feature type="chain" id="PRO_5039889386" description="SRCR domain-containing protein" evidence="11">
    <location>
        <begin position="24"/>
        <end position="1069"/>
    </location>
</feature>
<dbReference type="AlphaFoldDB" id="A0A8C1BUD8"/>
<dbReference type="Proteomes" id="UP001108240">
    <property type="component" value="Unplaced"/>
</dbReference>
<evidence type="ECO:0000256" key="6">
    <source>
        <dbReference type="ARBA" id="ARBA00023136"/>
    </source>
</evidence>
<accession>A0A8C1BUD8</accession>
<reference evidence="13" key="1">
    <citation type="submission" date="2025-08" db="UniProtKB">
        <authorList>
            <consortium name="Ensembl"/>
        </authorList>
    </citation>
    <scope>IDENTIFICATION</scope>
</reference>
<dbReference type="SMART" id="SM00202">
    <property type="entry name" value="SR"/>
    <property type="match status" value="9"/>
</dbReference>
<feature type="domain" description="SRCR" evidence="12">
    <location>
        <begin position="130"/>
        <end position="228"/>
    </location>
</feature>
<keyword evidence="5 10" id="KW-1133">Transmembrane helix</keyword>
<feature type="disulfide bond" evidence="9">
    <location>
        <begin position="53"/>
        <end position="117"/>
    </location>
</feature>
<comment type="caution">
    <text evidence="9">Lacks conserved residue(s) required for the propagation of feature annotation.</text>
</comment>
<evidence type="ECO:0000256" key="7">
    <source>
        <dbReference type="ARBA" id="ARBA00023157"/>
    </source>
</evidence>
<protein>
    <recommendedName>
        <fullName evidence="12">SRCR domain-containing protein</fullName>
    </recommendedName>
</protein>
<feature type="disulfide bond" evidence="9">
    <location>
        <begin position="726"/>
        <end position="736"/>
    </location>
</feature>
<comment type="subcellular location">
    <subcellularLocation>
        <location evidence="1">Membrane</location>
        <topology evidence="1">Single-pass membrane protein</topology>
    </subcellularLocation>
</comment>
<evidence type="ECO:0000256" key="1">
    <source>
        <dbReference type="ARBA" id="ARBA00004167"/>
    </source>
</evidence>
<feature type="disulfide bond" evidence="9">
    <location>
        <begin position="302"/>
        <end position="312"/>
    </location>
</feature>
<feature type="disulfide bond" evidence="9">
    <location>
        <begin position="258"/>
        <end position="322"/>
    </location>
</feature>
<evidence type="ECO:0000259" key="12">
    <source>
        <dbReference type="PROSITE" id="PS50287"/>
    </source>
</evidence>
<dbReference type="FunFam" id="3.10.250.10:FF:000009">
    <property type="entry name" value="WC1"/>
    <property type="match status" value="4"/>
</dbReference>
<feature type="disulfide bond" evidence="9">
    <location>
        <begin position="827"/>
        <end position="837"/>
    </location>
</feature>
<dbReference type="Ensembl" id="ENSCCRT00000041123.2">
    <property type="protein sequence ID" value="ENSCCRP00000037964.2"/>
    <property type="gene ID" value="ENSCCRG00000020288.2"/>
</dbReference>
<dbReference type="GeneTree" id="ENSGT00940000163299"/>
<keyword evidence="2 10" id="KW-0812">Transmembrane</keyword>
<evidence type="ECO:0000256" key="5">
    <source>
        <dbReference type="ARBA" id="ARBA00022989"/>
    </source>
</evidence>
<sequence length="1069" mass="115806">MLRMMGRCLTLILLSSVVILITADRVNVRLVGGHSRCAGRVEVLHRGQWGTVCDAAWDMTEAAVVCRELDCGEPVDAVGDAYFGPGSGPIWTNHMICTGSETTLRNCGSVNLRDYDCNHDTDAGVICSEVRLVGGSRCSGRLEILHDQSWMSVCDSVFDQQDAEVVCRELDCGAPVQVLGAAAFDKGDAQMWTQEIQCRGNESQIHLCPTSSQKHSCSHDDHQALLCADVTNVRLVGGNSPCAGRVEVLHRGQWGTVCDIFWDMADAAVVCRELDCGEPVDALGAAYFGQGSGPVWISVLKCTGKESTLKNCGSAGWNKTACTHNHDAGVICSGHKRSRLVDGSNLCSGRLEILHDQTWMSVCDAVFDQQDAEVVCRELDCGAPVQVLGAAAFGKEDTQMLTQEIQCRGNESHISFCSISPSHNHNCTFDNIVGLICSGYTDLRLINGSDSCSGRVELQFLKVWGTVCDACWDMRAASVLCRQLNCGIAVSVVGSDWFGEGSGEIWADVFDCDGNETKLSECSISSWSRAECSHRRDVGVICSDSSLALHDGLVRLSGERQCEGELEVFIHQVWRRVLLDSWSLTESSVVCRQLGCGSVLNFYGSSSSSPEHSPEFVTGFQCSGSEAHLGNCSSPQTLNCSSTQHLYITCLGRGSIRLVGSGGDCAGRLEVFHSGSWGTVCDDSWDIKDAHVVCRQLQCGVALSNQQVPAWFGPGSGPIWLDEVECEGNETSLWSCSSPGWGKHDCNHKEDVGVVCSEFKEIRLTEGCEGNVEVFYNGSWGNVCWNQMDRDTASLICQELNCGRSGVLSASTSRLKSASNWLDKVTCRPHDSSLWQCPSSFWGQNNCGEDEVAKIICSEQESHESPQSSLTCSTSPHQRQCSDHLPLRLSGGKGRCSGRLEVYHNTVWGSVCDDQWDISDAQVVCRQLGCGAALRADGNSVFGAGEGVVWMNRVECRGNEIHLWDCPLSLKNHTDCSHKEHAGLTCADFPDLSVSTTPATTTSASPPVSLPAVSLSVPPVLVIVLGVVLLLLLVPLLILIQQNRVMRRGRRDPETVILCLIQCVISHVL</sequence>
<dbReference type="InterPro" id="IPR001190">
    <property type="entry name" value="SRCR"/>
</dbReference>
<feature type="domain" description="SRCR" evidence="12">
    <location>
        <begin position="762"/>
        <end position="858"/>
    </location>
</feature>
<keyword evidence="14" id="KW-1185">Reference proteome</keyword>
<feature type="disulfide bond" evidence="9">
    <location>
        <begin position="481"/>
        <end position="542"/>
    </location>
</feature>
<dbReference type="PRINTS" id="PR00258">
    <property type="entry name" value="SPERACTRCPTR"/>
</dbReference>
<evidence type="ECO:0000256" key="10">
    <source>
        <dbReference type="SAM" id="Phobius"/>
    </source>
</evidence>
<keyword evidence="3 11" id="KW-0732">Signal</keyword>
<feature type="disulfide bond" evidence="9">
    <location>
        <begin position="912"/>
        <end position="976"/>
    </location>
</feature>
<evidence type="ECO:0000256" key="11">
    <source>
        <dbReference type="SAM" id="SignalP"/>
    </source>
</evidence>
<dbReference type="SUPFAM" id="SSF56487">
    <property type="entry name" value="SRCR-like"/>
    <property type="match status" value="9"/>
</dbReference>
<reference evidence="13" key="2">
    <citation type="submission" date="2025-09" db="UniProtKB">
        <authorList>
            <consortium name="Ensembl"/>
        </authorList>
    </citation>
    <scope>IDENTIFICATION</scope>
</reference>
<feature type="disulfide bond" evidence="9">
    <location>
        <begin position="512"/>
        <end position="522"/>
    </location>
</feature>
<feature type="disulfide bond" evidence="9">
    <location>
        <begin position="468"/>
        <end position="532"/>
    </location>
</feature>
<dbReference type="Gene3D" id="3.10.250.10">
    <property type="entry name" value="SRCR-like domain"/>
    <property type="match status" value="9"/>
</dbReference>
<dbReference type="FunFam" id="3.10.250.10:FF:000016">
    <property type="entry name" value="Scavenger receptor cysteine-rich protein type 12"/>
    <property type="match status" value="1"/>
</dbReference>
<dbReference type="FunFam" id="3.10.250.10:FF:000002">
    <property type="entry name" value="Scavenger receptor cysteine-rich type 1 protein M130"/>
    <property type="match status" value="1"/>
</dbReference>
<dbReference type="PANTHER" id="PTHR19331:SF468">
    <property type="entry name" value="SCAVENGER RECEPTOR CYSTEINE-RICH TYPE 1 PROTEIN M160"/>
    <property type="match status" value="1"/>
</dbReference>
<feature type="domain" description="SRCR" evidence="12">
    <location>
        <begin position="656"/>
        <end position="757"/>
    </location>
</feature>
<feature type="domain" description="SRCR" evidence="12">
    <location>
        <begin position="554"/>
        <end position="651"/>
    </location>
</feature>
<evidence type="ECO:0000256" key="4">
    <source>
        <dbReference type="ARBA" id="ARBA00022737"/>
    </source>
</evidence>
<organism evidence="13 14">
    <name type="scientific">Cyprinus carpio carpio</name>
    <dbReference type="NCBI Taxonomy" id="630221"/>
    <lineage>
        <taxon>Eukaryota</taxon>
        <taxon>Metazoa</taxon>
        <taxon>Chordata</taxon>
        <taxon>Craniata</taxon>
        <taxon>Vertebrata</taxon>
        <taxon>Euteleostomi</taxon>
        <taxon>Actinopterygii</taxon>
        <taxon>Neopterygii</taxon>
        <taxon>Teleostei</taxon>
        <taxon>Ostariophysi</taxon>
        <taxon>Cypriniformes</taxon>
        <taxon>Cyprinidae</taxon>
        <taxon>Cyprininae</taxon>
        <taxon>Cyprinus</taxon>
    </lineage>
</organism>
<keyword evidence="8" id="KW-0325">Glycoprotein</keyword>
<feature type="disulfide bond" evidence="9">
    <location>
        <begin position="407"/>
        <end position="417"/>
    </location>
</feature>
<name>A0A8C1BUD8_CYPCA</name>
<keyword evidence="4" id="KW-0677">Repeat</keyword>
<keyword evidence="6 10" id="KW-0472">Membrane</keyword>
<evidence type="ECO:0000256" key="2">
    <source>
        <dbReference type="ARBA" id="ARBA00022692"/>
    </source>
</evidence>
<feature type="domain" description="SRCR" evidence="12">
    <location>
        <begin position="443"/>
        <end position="543"/>
    </location>
</feature>
<feature type="domain" description="SRCR" evidence="12">
    <location>
        <begin position="338"/>
        <end position="438"/>
    </location>
</feature>
<dbReference type="FunFam" id="3.10.250.10:FF:000013">
    <property type="entry name" value="CD163 molecule like 1"/>
    <property type="match status" value="2"/>
</dbReference>
<feature type="domain" description="SRCR" evidence="12">
    <location>
        <begin position="887"/>
        <end position="987"/>
    </location>
</feature>
<feature type="disulfide bond" evidence="9">
    <location>
        <begin position="622"/>
        <end position="632"/>
    </location>
</feature>
<dbReference type="FunFam" id="3.10.250.10:FF:000012">
    <property type="entry name" value="CD163 molecule like 1"/>
    <property type="match status" value="1"/>
</dbReference>
<feature type="disulfide bond" evidence="9">
    <location>
        <begin position="925"/>
        <end position="986"/>
    </location>
</feature>
<dbReference type="PROSITE" id="PS00420">
    <property type="entry name" value="SRCR_1"/>
    <property type="match status" value="1"/>
</dbReference>
<evidence type="ECO:0000256" key="8">
    <source>
        <dbReference type="ARBA" id="ARBA00023180"/>
    </source>
</evidence>
<feature type="disulfide bond" evidence="9">
    <location>
        <begin position="97"/>
        <end position="107"/>
    </location>
</feature>
<dbReference type="OMA" id="ICSEQES"/>
<feature type="disulfide bond" evidence="9">
    <location>
        <begin position="363"/>
        <end position="427"/>
    </location>
</feature>
<feature type="disulfide bond" evidence="9">
    <location>
        <begin position="66"/>
        <end position="127"/>
    </location>
</feature>
<proteinExistence type="predicted"/>
<keyword evidence="7 9" id="KW-1015">Disulfide bond</keyword>
<dbReference type="GO" id="GO:0016020">
    <property type="term" value="C:membrane"/>
    <property type="evidence" value="ECO:0007669"/>
    <property type="project" value="UniProtKB-SubCell"/>
</dbReference>
<feature type="transmembrane region" description="Helical" evidence="10">
    <location>
        <begin position="1020"/>
        <end position="1040"/>
    </location>
</feature>
<feature type="domain" description="SRCR" evidence="12">
    <location>
        <begin position="28"/>
        <end position="128"/>
    </location>
</feature>
<feature type="disulfide bond" evidence="9">
    <location>
        <begin position="956"/>
        <end position="966"/>
    </location>
</feature>
<feature type="signal peptide" evidence="11">
    <location>
        <begin position="1"/>
        <end position="23"/>
    </location>
</feature>